<evidence type="ECO:0000313" key="2">
    <source>
        <dbReference type="EMBL" id="CAE7579018.1"/>
    </source>
</evidence>
<dbReference type="OrthoDB" id="445319at2759"/>
<proteinExistence type="predicted"/>
<name>A0A812UTU4_9DINO</name>
<dbReference type="Gene3D" id="2.30.110.10">
    <property type="entry name" value="Electron Transport, Fmn-binding Protein, Chain A"/>
    <property type="match status" value="1"/>
</dbReference>
<comment type="caution">
    <text evidence="2">The sequence shown here is derived from an EMBL/GenBank/DDBJ whole genome shotgun (WGS) entry which is preliminary data.</text>
</comment>
<gene>
    <name evidence="2" type="ORF">SNAT2548_LOCUS33036</name>
</gene>
<evidence type="ECO:0000313" key="3">
    <source>
        <dbReference type="Proteomes" id="UP000604046"/>
    </source>
</evidence>
<keyword evidence="3" id="KW-1185">Reference proteome</keyword>
<organism evidence="2 3">
    <name type="scientific">Symbiodinium natans</name>
    <dbReference type="NCBI Taxonomy" id="878477"/>
    <lineage>
        <taxon>Eukaryota</taxon>
        <taxon>Sar</taxon>
        <taxon>Alveolata</taxon>
        <taxon>Dinophyceae</taxon>
        <taxon>Suessiales</taxon>
        <taxon>Symbiodiniaceae</taxon>
        <taxon>Symbiodinium</taxon>
    </lineage>
</organism>
<protein>
    <recommendedName>
        <fullName evidence="1">Pyridoxamine 5'-phosphate oxidase N-terminal domain-containing protein</fullName>
    </recommendedName>
</protein>
<dbReference type="InterPro" id="IPR011576">
    <property type="entry name" value="Pyridox_Oxase_N"/>
</dbReference>
<reference evidence="2" key="1">
    <citation type="submission" date="2021-02" db="EMBL/GenBank/DDBJ databases">
        <authorList>
            <person name="Dougan E. K."/>
            <person name="Rhodes N."/>
            <person name="Thang M."/>
            <person name="Chan C."/>
        </authorList>
    </citation>
    <scope>NUCLEOTIDE SEQUENCE</scope>
</reference>
<feature type="domain" description="Pyridoxamine 5'-phosphate oxidase N-terminal" evidence="1">
    <location>
        <begin position="66"/>
        <end position="162"/>
    </location>
</feature>
<dbReference type="EMBL" id="CAJNDS010002737">
    <property type="protein sequence ID" value="CAE7579018.1"/>
    <property type="molecule type" value="Genomic_DNA"/>
</dbReference>
<dbReference type="InterPro" id="IPR012349">
    <property type="entry name" value="Split_barrel_FMN-bd"/>
</dbReference>
<dbReference type="Pfam" id="PF01243">
    <property type="entry name" value="PNPOx_N"/>
    <property type="match status" value="1"/>
</dbReference>
<accession>A0A812UTU4</accession>
<dbReference type="AlphaFoldDB" id="A0A812UTU4"/>
<evidence type="ECO:0000259" key="1">
    <source>
        <dbReference type="Pfam" id="PF01243"/>
    </source>
</evidence>
<dbReference type="SUPFAM" id="SSF50475">
    <property type="entry name" value="FMN-binding split barrel"/>
    <property type="match status" value="1"/>
</dbReference>
<sequence>MALSRYVVVAAASAGAGAYLGTEKDTMVAAYAKVKSMLGFRPQHVDLSSSSAVLEEALRLAKATPQQCGVLSTIQSGGVASRMIQVREPFGVHREGDNLSIHFFTSATSRKFGELSQNPGAAILYWDPQTLTYVAFQGRAHELTAAEGKGFWREWMRMFYKDSKLFSAWRLDAFRLPAGSTPAGGEHWAHREFQGGLASCGARAHEVGLEGRL</sequence>
<dbReference type="Proteomes" id="UP000604046">
    <property type="component" value="Unassembled WGS sequence"/>
</dbReference>